<evidence type="ECO:0000313" key="21">
    <source>
        <dbReference type="Proteomes" id="UP001221217"/>
    </source>
</evidence>
<dbReference type="GO" id="GO:0043752">
    <property type="term" value="F:adenosylcobinamide kinase activity"/>
    <property type="evidence" value="ECO:0007669"/>
    <property type="project" value="UniProtKB-EC"/>
</dbReference>
<dbReference type="Proteomes" id="UP001221217">
    <property type="component" value="Unassembled WGS sequence"/>
</dbReference>
<evidence type="ECO:0000256" key="2">
    <source>
        <dbReference type="ARBA" id="ARBA00000711"/>
    </source>
</evidence>
<feature type="binding site" evidence="19">
    <location>
        <position position="72"/>
    </location>
    <ligand>
        <name>GTP</name>
        <dbReference type="ChEBI" id="CHEBI:37565"/>
    </ligand>
</feature>
<feature type="binding site" evidence="19">
    <location>
        <position position="93"/>
    </location>
    <ligand>
        <name>GTP</name>
        <dbReference type="ChEBI" id="CHEBI:37565"/>
    </ligand>
</feature>
<feature type="binding site" evidence="19">
    <location>
        <begin position="61"/>
        <end position="64"/>
    </location>
    <ligand>
        <name>GTP</name>
        <dbReference type="ChEBI" id="CHEBI:37565"/>
    </ligand>
</feature>
<dbReference type="GO" id="GO:0005525">
    <property type="term" value="F:GTP binding"/>
    <property type="evidence" value="ECO:0007669"/>
    <property type="project" value="UniProtKB-KW"/>
</dbReference>
<evidence type="ECO:0000256" key="18">
    <source>
        <dbReference type="PIRSR" id="PIRSR006135-1"/>
    </source>
</evidence>
<sequence length="181" mass="19975">MIAEKSGLTVLVFGGISSGKSEYAERLIQQLYSERDGRFYYFTPAAPPEDDEMRAKVKIHRERRPDWLETVECGLNPAEFIDSLSEGDVILFDSVGTLAGRMLMESESGENSGARIEDFLERAGKAGISLVLVSEEVGMTLVSVSEAGRFFQRIMGQLNQQIAASADEVFFINAGIPQKLK</sequence>
<evidence type="ECO:0000256" key="13">
    <source>
        <dbReference type="ARBA" id="ARBA00022777"/>
    </source>
</evidence>
<evidence type="ECO:0000256" key="16">
    <source>
        <dbReference type="ARBA" id="ARBA00029570"/>
    </source>
</evidence>
<comment type="caution">
    <text evidence="20">The sequence shown here is derived from an EMBL/GenBank/DDBJ whole genome shotgun (WGS) entry which is preliminary data.</text>
</comment>
<dbReference type="GO" id="GO:0005524">
    <property type="term" value="F:ATP binding"/>
    <property type="evidence" value="ECO:0007669"/>
    <property type="project" value="UniProtKB-KW"/>
</dbReference>
<dbReference type="InterPro" id="IPR027417">
    <property type="entry name" value="P-loop_NTPase"/>
</dbReference>
<dbReference type="Pfam" id="PF02283">
    <property type="entry name" value="CobU"/>
    <property type="match status" value="1"/>
</dbReference>
<evidence type="ECO:0000256" key="4">
    <source>
        <dbReference type="ARBA" id="ARBA00003889"/>
    </source>
</evidence>
<evidence type="ECO:0000256" key="11">
    <source>
        <dbReference type="ARBA" id="ARBA00022679"/>
    </source>
</evidence>
<name>A0AAJ1IID7_9SPIO</name>
<dbReference type="EMBL" id="JAQQAL010000034">
    <property type="protein sequence ID" value="MDC7227820.1"/>
    <property type="molecule type" value="Genomic_DNA"/>
</dbReference>
<comment type="pathway">
    <text evidence="5">Cofactor biosynthesis; adenosylcobalamin biosynthesis; adenosylcobalamin from cob(II)yrinate a,c-diamide: step 6/7.</text>
</comment>
<comment type="catalytic activity">
    <reaction evidence="2">
        <text>adenosylcob(III)inamide phosphate + GTP + H(+) = adenosylcob(III)inamide-GDP + diphosphate</text>
        <dbReference type="Rhea" id="RHEA:22712"/>
        <dbReference type="ChEBI" id="CHEBI:15378"/>
        <dbReference type="ChEBI" id="CHEBI:33019"/>
        <dbReference type="ChEBI" id="CHEBI:37565"/>
        <dbReference type="ChEBI" id="CHEBI:58502"/>
        <dbReference type="ChEBI" id="CHEBI:60487"/>
        <dbReference type="EC" id="2.7.7.62"/>
    </reaction>
</comment>
<comment type="similarity">
    <text evidence="7">Belongs to the CobU/CobP family.</text>
</comment>
<keyword evidence="14" id="KW-0067">ATP-binding</keyword>
<keyword evidence="12 19" id="KW-0547">Nucleotide-binding</keyword>
<dbReference type="EC" id="2.7.7.62" evidence="9"/>
<evidence type="ECO:0000256" key="7">
    <source>
        <dbReference type="ARBA" id="ARBA00007490"/>
    </source>
</evidence>
<organism evidence="20 21">
    <name type="scientific">Candidatus Thalassospirochaeta sargassi</name>
    <dbReference type="NCBI Taxonomy" id="3119039"/>
    <lineage>
        <taxon>Bacteria</taxon>
        <taxon>Pseudomonadati</taxon>
        <taxon>Spirochaetota</taxon>
        <taxon>Spirochaetia</taxon>
        <taxon>Spirochaetales</taxon>
        <taxon>Spirochaetaceae</taxon>
        <taxon>Candidatus Thalassospirochaeta</taxon>
    </lineage>
</organism>
<dbReference type="PANTHER" id="PTHR34848">
    <property type="match status" value="1"/>
</dbReference>
<accession>A0AAJ1IID7</accession>
<evidence type="ECO:0000256" key="17">
    <source>
        <dbReference type="ARBA" id="ARBA00030571"/>
    </source>
</evidence>
<evidence type="ECO:0000256" key="6">
    <source>
        <dbReference type="ARBA" id="ARBA00005159"/>
    </source>
</evidence>
<evidence type="ECO:0000256" key="1">
    <source>
        <dbReference type="ARBA" id="ARBA00000312"/>
    </source>
</evidence>
<dbReference type="PANTHER" id="PTHR34848:SF1">
    <property type="entry name" value="BIFUNCTIONAL ADENOSYLCOBALAMIN BIOSYNTHESIS PROTEIN COBU"/>
    <property type="match status" value="1"/>
</dbReference>
<evidence type="ECO:0000256" key="5">
    <source>
        <dbReference type="ARBA" id="ARBA00004692"/>
    </source>
</evidence>
<dbReference type="InterPro" id="IPR003203">
    <property type="entry name" value="CobU/CobP"/>
</dbReference>
<keyword evidence="10" id="KW-0169">Cobalamin biosynthesis</keyword>
<keyword evidence="15 19" id="KW-0342">GTP-binding</keyword>
<dbReference type="GO" id="GO:0008820">
    <property type="term" value="F:cobinamide phosphate guanylyltransferase activity"/>
    <property type="evidence" value="ECO:0007669"/>
    <property type="project" value="UniProtKB-EC"/>
</dbReference>
<gene>
    <name evidence="20" type="ORF">PQJ61_13730</name>
</gene>
<evidence type="ECO:0000256" key="12">
    <source>
        <dbReference type="ARBA" id="ARBA00022741"/>
    </source>
</evidence>
<dbReference type="EC" id="2.7.1.156" evidence="8"/>
<evidence type="ECO:0000256" key="9">
    <source>
        <dbReference type="ARBA" id="ARBA00012523"/>
    </source>
</evidence>
<dbReference type="SUPFAM" id="SSF52540">
    <property type="entry name" value="P-loop containing nucleoside triphosphate hydrolases"/>
    <property type="match status" value="1"/>
</dbReference>
<keyword evidence="20" id="KW-0548">Nucleotidyltransferase</keyword>
<protein>
    <recommendedName>
        <fullName evidence="16">Adenosylcobinamide kinase</fullName>
        <ecNumber evidence="8">2.7.1.156</ecNumber>
        <ecNumber evidence="9">2.7.7.62</ecNumber>
    </recommendedName>
    <alternativeName>
        <fullName evidence="17">Adenosylcobinamide-phosphate guanylyltransferase</fullName>
    </alternativeName>
</protein>
<evidence type="ECO:0000256" key="19">
    <source>
        <dbReference type="PIRSR" id="PIRSR006135-2"/>
    </source>
</evidence>
<evidence type="ECO:0000256" key="10">
    <source>
        <dbReference type="ARBA" id="ARBA00022573"/>
    </source>
</evidence>
<keyword evidence="11" id="KW-0808">Transferase</keyword>
<dbReference type="PIRSF" id="PIRSF006135">
    <property type="entry name" value="CobU"/>
    <property type="match status" value="1"/>
</dbReference>
<dbReference type="GO" id="GO:0009236">
    <property type="term" value="P:cobalamin biosynthetic process"/>
    <property type="evidence" value="ECO:0007669"/>
    <property type="project" value="UniProtKB-KW"/>
</dbReference>
<comment type="catalytic activity">
    <reaction evidence="3">
        <text>adenosylcob(III)inamide + GTP = adenosylcob(III)inamide phosphate + GDP + H(+)</text>
        <dbReference type="Rhea" id="RHEA:15765"/>
        <dbReference type="ChEBI" id="CHEBI:2480"/>
        <dbReference type="ChEBI" id="CHEBI:15378"/>
        <dbReference type="ChEBI" id="CHEBI:37565"/>
        <dbReference type="ChEBI" id="CHEBI:58189"/>
        <dbReference type="ChEBI" id="CHEBI:58502"/>
        <dbReference type="EC" id="2.7.1.156"/>
    </reaction>
</comment>
<evidence type="ECO:0000256" key="3">
    <source>
        <dbReference type="ARBA" id="ARBA00001522"/>
    </source>
</evidence>
<reference evidence="20 21" key="1">
    <citation type="submission" date="2022-12" db="EMBL/GenBank/DDBJ databases">
        <title>Metagenome assembled genome from gulf of manar.</title>
        <authorList>
            <person name="Kohli P."/>
            <person name="Pk S."/>
            <person name="Venkata Ramana C."/>
            <person name="Sasikala C."/>
        </authorList>
    </citation>
    <scope>NUCLEOTIDE SEQUENCE [LARGE SCALE GENOMIC DNA]</scope>
    <source>
        <strain evidence="20">JB008</strain>
    </source>
</reference>
<proteinExistence type="inferred from homology"/>
<evidence type="ECO:0000256" key="8">
    <source>
        <dbReference type="ARBA" id="ARBA00012016"/>
    </source>
</evidence>
<keyword evidence="13 20" id="KW-0418">Kinase</keyword>
<comment type="pathway">
    <text evidence="6">Cofactor biosynthesis; adenosylcobalamin biosynthesis; adenosylcobalamin from cob(II)yrinate a,c-diamide: step 5/7.</text>
</comment>
<evidence type="ECO:0000256" key="14">
    <source>
        <dbReference type="ARBA" id="ARBA00022840"/>
    </source>
</evidence>
<comment type="catalytic activity">
    <reaction evidence="1">
        <text>adenosylcob(III)inamide + ATP = adenosylcob(III)inamide phosphate + ADP + H(+)</text>
        <dbReference type="Rhea" id="RHEA:15769"/>
        <dbReference type="ChEBI" id="CHEBI:2480"/>
        <dbReference type="ChEBI" id="CHEBI:15378"/>
        <dbReference type="ChEBI" id="CHEBI:30616"/>
        <dbReference type="ChEBI" id="CHEBI:58502"/>
        <dbReference type="ChEBI" id="CHEBI:456216"/>
        <dbReference type="EC" id="2.7.1.156"/>
    </reaction>
</comment>
<dbReference type="AlphaFoldDB" id="A0AAJ1IID7"/>
<feature type="binding site" evidence="19">
    <location>
        <begin position="14"/>
        <end position="21"/>
    </location>
    <ligand>
        <name>GTP</name>
        <dbReference type="ChEBI" id="CHEBI:37565"/>
    </ligand>
</feature>
<comment type="function">
    <text evidence="4">Catalyzes ATP-dependent phosphorylation of adenosylcobinamide and addition of GMP to adenosylcobinamide phosphate.</text>
</comment>
<evidence type="ECO:0000256" key="15">
    <source>
        <dbReference type="ARBA" id="ARBA00023134"/>
    </source>
</evidence>
<evidence type="ECO:0000313" key="20">
    <source>
        <dbReference type="EMBL" id="MDC7227820.1"/>
    </source>
</evidence>
<feature type="active site" description="GMP-histidine intermediate" evidence="18">
    <location>
        <position position="60"/>
    </location>
</feature>
<dbReference type="Gene3D" id="3.40.50.300">
    <property type="entry name" value="P-loop containing nucleotide triphosphate hydrolases"/>
    <property type="match status" value="1"/>
</dbReference>
<dbReference type="CDD" id="cd00544">
    <property type="entry name" value="CobU"/>
    <property type="match status" value="1"/>
</dbReference>